<accession>A0A3E5AKU2</accession>
<evidence type="ECO:0000259" key="3">
    <source>
        <dbReference type="PROSITE" id="PS51781"/>
    </source>
</evidence>
<dbReference type="AlphaFoldDB" id="A0A3E5AKU2"/>
<sequence length="448" mass="48113">MKFLANLSKKQIIIVLAAIVIGIGAIAAVAINAGGGKEKTVEETEKETEKTIVGNGITITGKLGNATKIKSEEIKGDSELYKEVADQVKNEVVVSFVSTDVKLLDKKDKEVQPKEKVKVTMTIPDSLVSGDDYQYDKTFDVFKVYTKSKSNGINLLDSDLSKDGKTITFETSYVSEFTISKENKDKSIESVEQLVTPVDKTMVAANDTTVYEGPDATYDEVGKLTQGQEVKVVGQYQKNEWYKVQVSEDKTGYVNPADLAEKQETTEEQPAEEVTTDNTSDNSGSSSSKKNNGNKSQSTSSGQSGNQSASSGSGQASSGSNNQAPAPQPQQPSNPKAGVAETFYNGSVANGLSGEQKAHVDSLVNSWLNGGYTNSGLQNEIINYLMDSGCSISSVEVEKDSRFLIPSGKSYSLSSIASGNVYYFGKMYTNGEMDGDSRVGYNTSVSIY</sequence>
<feature type="compositionally biased region" description="Low complexity" evidence="1">
    <location>
        <begin position="276"/>
        <end position="325"/>
    </location>
</feature>
<comment type="caution">
    <text evidence="4">The sequence shown here is derived from an EMBL/GenBank/DDBJ whole genome shotgun (WGS) entry which is preliminary data.</text>
</comment>
<organism evidence="4 5">
    <name type="scientific">Agathobacter rectalis</name>
    <dbReference type="NCBI Taxonomy" id="39491"/>
    <lineage>
        <taxon>Bacteria</taxon>
        <taxon>Bacillati</taxon>
        <taxon>Bacillota</taxon>
        <taxon>Clostridia</taxon>
        <taxon>Lachnospirales</taxon>
        <taxon>Lachnospiraceae</taxon>
        <taxon>Agathobacter</taxon>
    </lineage>
</organism>
<dbReference type="Pfam" id="PF08239">
    <property type="entry name" value="SH3_3"/>
    <property type="match status" value="1"/>
</dbReference>
<feature type="domain" description="SH3b" evidence="3">
    <location>
        <begin position="198"/>
        <end position="263"/>
    </location>
</feature>
<keyword evidence="2" id="KW-0812">Transmembrane</keyword>
<feature type="compositionally biased region" description="Acidic residues" evidence="1">
    <location>
        <begin position="266"/>
        <end position="275"/>
    </location>
</feature>
<name>A0A3E5AKU2_9FIRM</name>
<evidence type="ECO:0000313" key="4">
    <source>
        <dbReference type="EMBL" id="RGN21495.1"/>
    </source>
</evidence>
<proteinExistence type="predicted"/>
<feature type="transmembrane region" description="Helical" evidence="2">
    <location>
        <begin position="12"/>
        <end position="31"/>
    </location>
</feature>
<gene>
    <name evidence="4" type="ORF">DXB72_11850</name>
</gene>
<dbReference type="PROSITE" id="PS51781">
    <property type="entry name" value="SH3B"/>
    <property type="match status" value="1"/>
</dbReference>
<dbReference type="Proteomes" id="UP000260970">
    <property type="component" value="Unassembled WGS sequence"/>
</dbReference>
<keyword evidence="2" id="KW-0472">Membrane</keyword>
<feature type="region of interest" description="Disordered" evidence="1">
    <location>
        <begin position="253"/>
        <end position="339"/>
    </location>
</feature>
<reference evidence="4 5" key="1">
    <citation type="submission" date="2018-08" db="EMBL/GenBank/DDBJ databases">
        <title>A genome reference for cultivated species of the human gut microbiota.</title>
        <authorList>
            <person name="Zou Y."/>
            <person name="Xue W."/>
            <person name="Luo G."/>
        </authorList>
    </citation>
    <scope>NUCLEOTIDE SEQUENCE [LARGE SCALE GENOMIC DNA]</scope>
    <source>
        <strain evidence="4 5">OM05-6AA</strain>
    </source>
</reference>
<evidence type="ECO:0000256" key="1">
    <source>
        <dbReference type="SAM" id="MobiDB-lite"/>
    </source>
</evidence>
<keyword evidence="2" id="KW-1133">Transmembrane helix</keyword>
<dbReference type="EMBL" id="QSUG01000013">
    <property type="protein sequence ID" value="RGN21495.1"/>
    <property type="molecule type" value="Genomic_DNA"/>
</dbReference>
<dbReference type="RefSeq" id="WP_117690808.1">
    <property type="nucleotide sequence ID" value="NZ_QSUE01000011.1"/>
</dbReference>
<dbReference type="SMART" id="SM00287">
    <property type="entry name" value="SH3b"/>
    <property type="match status" value="1"/>
</dbReference>
<protein>
    <recommendedName>
        <fullName evidence="3">SH3b domain-containing protein</fullName>
    </recommendedName>
</protein>
<evidence type="ECO:0000313" key="5">
    <source>
        <dbReference type="Proteomes" id="UP000260970"/>
    </source>
</evidence>
<evidence type="ECO:0000256" key="2">
    <source>
        <dbReference type="SAM" id="Phobius"/>
    </source>
</evidence>
<dbReference type="InterPro" id="IPR003646">
    <property type="entry name" value="SH3-like_bac-type"/>
</dbReference>
<dbReference type="Gene3D" id="2.30.30.40">
    <property type="entry name" value="SH3 Domains"/>
    <property type="match status" value="1"/>
</dbReference>